<reference evidence="1" key="2">
    <citation type="submission" date="2020-09" db="EMBL/GenBank/DDBJ databases">
        <authorList>
            <person name="Sun Q."/>
            <person name="Kim S."/>
        </authorList>
    </citation>
    <scope>NUCLEOTIDE SEQUENCE</scope>
    <source>
        <strain evidence="1">KCTC 22169</strain>
    </source>
</reference>
<dbReference type="RefSeq" id="WP_194523967.1">
    <property type="nucleotide sequence ID" value="NZ_BMXR01000005.1"/>
</dbReference>
<dbReference type="AlphaFoldDB" id="A0A918K7Z8"/>
<reference evidence="1" key="1">
    <citation type="journal article" date="2014" name="Int. J. Syst. Evol. Microbiol.">
        <title>Complete genome sequence of Corynebacterium casei LMG S-19264T (=DSM 44701T), isolated from a smear-ripened cheese.</title>
        <authorList>
            <consortium name="US DOE Joint Genome Institute (JGI-PGF)"/>
            <person name="Walter F."/>
            <person name="Albersmeier A."/>
            <person name="Kalinowski J."/>
            <person name="Ruckert C."/>
        </authorList>
    </citation>
    <scope>NUCLEOTIDE SEQUENCE</scope>
    <source>
        <strain evidence="1">KCTC 22169</strain>
    </source>
</reference>
<name>A0A918K7Z8_9GAMM</name>
<dbReference type="EMBL" id="BMXR01000005">
    <property type="protein sequence ID" value="GGX53979.1"/>
    <property type="molecule type" value="Genomic_DNA"/>
</dbReference>
<organism evidence="1 2">
    <name type="scientific">Saccharospirillum salsuginis</name>
    <dbReference type="NCBI Taxonomy" id="418750"/>
    <lineage>
        <taxon>Bacteria</taxon>
        <taxon>Pseudomonadati</taxon>
        <taxon>Pseudomonadota</taxon>
        <taxon>Gammaproteobacteria</taxon>
        <taxon>Oceanospirillales</taxon>
        <taxon>Saccharospirillaceae</taxon>
        <taxon>Saccharospirillum</taxon>
    </lineage>
</organism>
<evidence type="ECO:0000313" key="2">
    <source>
        <dbReference type="Proteomes" id="UP000626148"/>
    </source>
</evidence>
<sequence>MNHGKPFNGPTGDDSMMLTTALARFARHVAEQDYQLDLLALYQQLDKHDPLRRQCERIRAIDCSVVPNLLPLADLAIALDYLEKFHQNVQ</sequence>
<accession>A0A918K7Z8</accession>
<proteinExistence type="predicted"/>
<protein>
    <submittedName>
        <fullName evidence="1">Uncharacterized protein</fullName>
    </submittedName>
</protein>
<keyword evidence="2" id="KW-1185">Reference proteome</keyword>
<evidence type="ECO:0000313" key="1">
    <source>
        <dbReference type="EMBL" id="GGX53979.1"/>
    </source>
</evidence>
<dbReference type="Proteomes" id="UP000626148">
    <property type="component" value="Unassembled WGS sequence"/>
</dbReference>
<comment type="caution">
    <text evidence="1">The sequence shown here is derived from an EMBL/GenBank/DDBJ whole genome shotgun (WGS) entry which is preliminary data.</text>
</comment>
<gene>
    <name evidence="1" type="ORF">GCM10007392_21620</name>
</gene>